<proteinExistence type="inferred from homology"/>
<evidence type="ECO:0000313" key="7">
    <source>
        <dbReference type="EMBL" id="GEA80590.1"/>
    </source>
</evidence>
<evidence type="ECO:0000256" key="3">
    <source>
        <dbReference type="ARBA" id="ARBA00022448"/>
    </source>
</evidence>
<feature type="signal peptide" evidence="5">
    <location>
        <begin position="1"/>
        <end position="26"/>
    </location>
</feature>
<comment type="similarity">
    <text evidence="2">Belongs to the bacterial solute-binding protein 5 family.</text>
</comment>
<keyword evidence="8" id="KW-1185">Reference proteome</keyword>
<evidence type="ECO:0000256" key="2">
    <source>
        <dbReference type="ARBA" id="ARBA00005695"/>
    </source>
</evidence>
<dbReference type="GO" id="GO:0042597">
    <property type="term" value="C:periplasmic space"/>
    <property type="evidence" value="ECO:0007669"/>
    <property type="project" value="UniProtKB-ARBA"/>
</dbReference>
<dbReference type="GO" id="GO:0030313">
    <property type="term" value="C:cell envelope"/>
    <property type="evidence" value="ECO:0007669"/>
    <property type="project" value="UniProtKB-SubCell"/>
</dbReference>
<dbReference type="PIRSF" id="PIRSF002741">
    <property type="entry name" value="MppA"/>
    <property type="match status" value="1"/>
</dbReference>
<organism evidence="7 8">
    <name type="scientific">Cellulomonas uda</name>
    <dbReference type="NCBI Taxonomy" id="1714"/>
    <lineage>
        <taxon>Bacteria</taxon>
        <taxon>Bacillati</taxon>
        <taxon>Actinomycetota</taxon>
        <taxon>Actinomycetes</taxon>
        <taxon>Micrococcales</taxon>
        <taxon>Cellulomonadaceae</taxon>
        <taxon>Cellulomonas</taxon>
    </lineage>
</organism>
<dbReference type="PANTHER" id="PTHR30290:SF10">
    <property type="entry name" value="PERIPLASMIC OLIGOPEPTIDE-BINDING PROTEIN-RELATED"/>
    <property type="match status" value="1"/>
</dbReference>
<feature type="chain" id="PRO_5038547246" evidence="5">
    <location>
        <begin position="27"/>
        <end position="546"/>
    </location>
</feature>
<dbReference type="Proteomes" id="UP000315842">
    <property type="component" value="Unassembled WGS sequence"/>
</dbReference>
<dbReference type="Gene3D" id="3.40.190.10">
    <property type="entry name" value="Periplasmic binding protein-like II"/>
    <property type="match status" value="1"/>
</dbReference>
<sequence length="546" mass="58481">MTSARNRRRVLATAAGLTIAALVLTACSGKDDSADGGPTGGGGGTLTIGTTDKVTTLDPAGSYDNGSFAVMNQVFPFLLNTPYGSPDVEPDIAASAEFTAPTEYTVTLKPGLKWANGNDLTSSDVKFTFDRQLAIADENGPSSLLYNLESVEAKDDTTVVFHLKSENDQVFPQILSSPAGPIVDEEVFAADALTPDADIVKGNAFAGQYVITSYDFNNLVSYEAYADYQGALGAAKTKEVNVKYYADSSNLKLDIQQGNIDVAFRSLTATDIEDLRGNDAVQVVDGPGGEIRYITFNFDTQPYGAKTPEADPAKALAVRQAVADLIDRDAISEQVYKGTYTPLYSYVPAGLTGATESLKGLYGDGSGGADAAKAKERLAAAGVTTPVKLGLQYSNDHYGPSSADEYAMIKDQLEADGLFSVDLQTTEWVQYSKDRTADVYPAYQLGWFPDYSDADNYLTPFFLTENFLANHYANQEVNDLILQQAVTTDPAERTSVIEKIQDEVAAELSTVPYLQGAQVAVVGKDVQGTQDTLDASFKFRYGALSK</sequence>
<evidence type="ECO:0000256" key="5">
    <source>
        <dbReference type="SAM" id="SignalP"/>
    </source>
</evidence>
<dbReference type="Gene3D" id="3.90.76.10">
    <property type="entry name" value="Dipeptide-binding Protein, Domain 1"/>
    <property type="match status" value="1"/>
</dbReference>
<reference evidence="7 8" key="1">
    <citation type="submission" date="2019-06" db="EMBL/GenBank/DDBJ databases">
        <title>Whole genome shotgun sequence of Cellulomonas uda NBRC 3747.</title>
        <authorList>
            <person name="Hosoyama A."/>
            <person name="Uohara A."/>
            <person name="Ohji S."/>
            <person name="Ichikawa N."/>
        </authorList>
    </citation>
    <scope>NUCLEOTIDE SEQUENCE [LARGE SCALE GENOMIC DNA]</scope>
    <source>
        <strain evidence="7 8">NBRC 3747</strain>
    </source>
</reference>
<dbReference type="InterPro" id="IPR039424">
    <property type="entry name" value="SBP_5"/>
</dbReference>
<evidence type="ECO:0000313" key="8">
    <source>
        <dbReference type="Proteomes" id="UP000315842"/>
    </source>
</evidence>
<dbReference type="RefSeq" id="WP_141319294.1">
    <property type="nucleotide sequence ID" value="NZ_BJLP01000013.1"/>
</dbReference>
<dbReference type="GO" id="GO:0015833">
    <property type="term" value="P:peptide transport"/>
    <property type="evidence" value="ECO:0007669"/>
    <property type="project" value="TreeGrafter"/>
</dbReference>
<dbReference type="SUPFAM" id="SSF53850">
    <property type="entry name" value="Periplasmic binding protein-like II"/>
    <property type="match status" value="1"/>
</dbReference>
<name>A0A4Y3KCJ1_CELUD</name>
<evidence type="ECO:0000256" key="1">
    <source>
        <dbReference type="ARBA" id="ARBA00004196"/>
    </source>
</evidence>
<keyword evidence="4 5" id="KW-0732">Signal</keyword>
<dbReference type="Pfam" id="PF00496">
    <property type="entry name" value="SBP_bac_5"/>
    <property type="match status" value="1"/>
</dbReference>
<comment type="subcellular location">
    <subcellularLocation>
        <location evidence="1">Cell envelope</location>
    </subcellularLocation>
</comment>
<dbReference type="InterPro" id="IPR030678">
    <property type="entry name" value="Peptide/Ni-bd"/>
</dbReference>
<dbReference type="EMBL" id="BJLP01000013">
    <property type="protein sequence ID" value="GEA80590.1"/>
    <property type="molecule type" value="Genomic_DNA"/>
</dbReference>
<dbReference type="PROSITE" id="PS51257">
    <property type="entry name" value="PROKAR_LIPOPROTEIN"/>
    <property type="match status" value="1"/>
</dbReference>
<dbReference type="PANTHER" id="PTHR30290">
    <property type="entry name" value="PERIPLASMIC BINDING COMPONENT OF ABC TRANSPORTER"/>
    <property type="match status" value="1"/>
</dbReference>
<dbReference type="InterPro" id="IPR000914">
    <property type="entry name" value="SBP_5_dom"/>
</dbReference>
<evidence type="ECO:0000256" key="4">
    <source>
        <dbReference type="ARBA" id="ARBA00022729"/>
    </source>
</evidence>
<dbReference type="GO" id="GO:0043190">
    <property type="term" value="C:ATP-binding cassette (ABC) transporter complex"/>
    <property type="evidence" value="ECO:0007669"/>
    <property type="project" value="InterPro"/>
</dbReference>
<dbReference type="GO" id="GO:1904680">
    <property type="term" value="F:peptide transmembrane transporter activity"/>
    <property type="evidence" value="ECO:0007669"/>
    <property type="project" value="TreeGrafter"/>
</dbReference>
<protein>
    <submittedName>
        <fullName evidence="7">Peptide ABC transporter substrate-binding protein</fullName>
    </submittedName>
</protein>
<keyword evidence="3" id="KW-0813">Transport</keyword>
<comment type="caution">
    <text evidence="7">The sequence shown here is derived from an EMBL/GenBank/DDBJ whole genome shotgun (WGS) entry which is preliminary data.</text>
</comment>
<dbReference type="Gene3D" id="3.10.105.10">
    <property type="entry name" value="Dipeptide-binding Protein, Domain 3"/>
    <property type="match status" value="1"/>
</dbReference>
<gene>
    <name evidence="7" type="ORF">CUD01_10340</name>
</gene>
<accession>A0A4Y3KCJ1</accession>
<evidence type="ECO:0000259" key="6">
    <source>
        <dbReference type="Pfam" id="PF00496"/>
    </source>
</evidence>
<dbReference type="AlphaFoldDB" id="A0A4Y3KCJ1"/>
<feature type="domain" description="Solute-binding protein family 5" evidence="6">
    <location>
        <begin position="88"/>
        <end position="466"/>
    </location>
</feature>